<keyword evidence="10 12" id="KW-0472">Membrane</keyword>
<evidence type="ECO:0000256" key="12">
    <source>
        <dbReference type="RuleBase" id="RU366029"/>
    </source>
</evidence>
<reference evidence="18" key="1">
    <citation type="submission" date="2025-08" db="UniProtKB">
        <authorList>
            <consortium name="RefSeq"/>
        </authorList>
    </citation>
    <scope>IDENTIFICATION</scope>
    <source>
        <tissue evidence="18">Thorax and Abdomen</tissue>
    </source>
</reference>
<dbReference type="PANTHER" id="PTHR12640:SF0">
    <property type="entry name" value="DOLICHYL-DIPHOSPHOOLIGOSACCHARIDE--PROTEIN GLYCOSYLTRANSFERASE SUBUNIT 2"/>
    <property type="match status" value="1"/>
</dbReference>
<evidence type="ECO:0000256" key="9">
    <source>
        <dbReference type="ARBA" id="ARBA00022989"/>
    </source>
</evidence>
<protein>
    <recommendedName>
        <fullName evidence="5 12">Dolichyl-diphosphooligosaccharide--protein glycosyltransferase subunit 2</fullName>
    </recommendedName>
    <alternativeName>
        <fullName evidence="12">Ribophorin-2</fullName>
    </alternativeName>
</protein>
<evidence type="ECO:0000256" key="6">
    <source>
        <dbReference type="ARBA" id="ARBA00022692"/>
    </source>
</evidence>
<evidence type="ECO:0000256" key="2">
    <source>
        <dbReference type="ARBA" id="ARBA00004477"/>
    </source>
</evidence>
<feature type="chain" id="PRO_5044965823" description="Dolichyl-diphosphooligosaccharide--protein glycosyltransferase subunit 2" evidence="12">
    <location>
        <begin position="23"/>
        <end position="646"/>
    </location>
</feature>
<keyword evidence="17" id="KW-1185">Reference proteome</keyword>
<dbReference type="GeneID" id="107219385"/>
<evidence type="ECO:0000259" key="16">
    <source>
        <dbReference type="Pfam" id="PF25147"/>
    </source>
</evidence>
<dbReference type="GO" id="GO:0008250">
    <property type="term" value="C:oligosaccharyltransferase complex"/>
    <property type="evidence" value="ECO:0007669"/>
    <property type="project" value="UniProtKB-UniRule"/>
</dbReference>
<evidence type="ECO:0000259" key="13">
    <source>
        <dbReference type="Pfam" id="PF05817"/>
    </source>
</evidence>
<evidence type="ECO:0000256" key="7">
    <source>
        <dbReference type="ARBA" id="ARBA00022729"/>
    </source>
</evidence>
<comment type="subunit">
    <text evidence="11">Component of the oligosaccharyltransferase (OST) complex. OST exists in two different complex forms which contain common core subunits RPN1, RPN2, OST48, OST4, DAD1 and TMEM258, either STT3A or STT3B as catalytic subunits, and form-specific accessory subunits. STT3A complex assembly occurs through the formation of 3 subcomplexes. Subcomplex 1 contains RPN1 and TMEM258, subcomplex 2 contains the STT3A-specific subunits STT3A, DC2/OSTC, and KCP2 as well as the core subunit OST4, and subcomplex 3 contains RPN2, DAD1, and OST48. The STT3A complex can form stable complexes with the Sec61 complex or with both the Sec61 and TRAP complexes. Interacts with DDI2. Interacts with TMEM35A/NACHO.</text>
</comment>
<dbReference type="KEGG" id="nlo:107219385"/>
<evidence type="ECO:0000256" key="11">
    <source>
        <dbReference type="ARBA" id="ARBA00046750"/>
    </source>
</evidence>
<dbReference type="InterPro" id="IPR055374">
    <property type="entry name" value="Ribophorin_II_3rd"/>
</dbReference>
<evidence type="ECO:0000256" key="4">
    <source>
        <dbReference type="ARBA" id="ARBA00009038"/>
    </source>
</evidence>
<dbReference type="InterPro" id="IPR055375">
    <property type="entry name" value="Ribophorin_II_2nd"/>
</dbReference>
<dbReference type="UniPathway" id="UPA00378"/>
<evidence type="ECO:0000256" key="10">
    <source>
        <dbReference type="ARBA" id="ARBA00023136"/>
    </source>
</evidence>
<evidence type="ECO:0000256" key="8">
    <source>
        <dbReference type="ARBA" id="ARBA00022824"/>
    </source>
</evidence>
<evidence type="ECO:0000313" key="18">
    <source>
        <dbReference type="RefSeq" id="XP_015513069.2"/>
    </source>
</evidence>
<dbReference type="InterPro" id="IPR008814">
    <property type="entry name" value="Swp1"/>
</dbReference>
<feature type="domain" description="Ribophorin II second" evidence="15">
    <location>
        <begin position="281"/>
        <end position="377"/>
    </location>
</feature>
<name>A0A6J0BDV1_NEOLC</name>
<proteinExistence type="inferred from homology"/>
<evidence type="ECO:0000313" key="17">
    <source>
        <dbReference type="Proteomes" id="UP000829291"/>
    </source>
</evidence>
<dbReference type="InterPro" id="IPR055373">
    <property type="entry name" value="Ribophorin_II_N"/>
</dbReference>
<evidence type="ECO:0000256" key="1">
    <source>
        <dbReference type="ARBA" id="ARBA00002791"/>
    </source>
</evidence>
<keyword evidence="6 12" id="KW-0812">Transmembrane</keyword>
<dbReference type="AlphaFoldDB" id="A0A6J0BDV1"/>
<feature type="domain" description="Ribophorin II N-terminal" evidence="13">
    <location>
        <begin position="32"/>
        <end position="273"/>
    </location>
</feature>
<dbReference type="OrthoDB" id="432292at2759"/>
<dbReference type="GO" id="GO:0006487">
    <property type="term" value="P:protein N-linked glycosylation"/>
    <property type="evidence" value="ECO:0007669"/>
    <property type="project" value="UniProtKB-UniRule"/>
</dbReference>
<sequence>MQTPMWLPLIASTLACVALSASVSPTSTSSFLSKADITRLKKVVEPGFELKDLATLHYAVIGYNLVGETIPKNAEACKFILSSVGDASGLSLENLYYAVTAWKGIGICQPLPNAAIIKTFAAVVEKESSTIPEVFYAVTGLSAVSQHLTEPAIVKLVKALQAALKKDDSILNLGYLFHIAAELGPAGSFAFERIEDAIVQADEVDGKYLQFEGGLSITSLVVKGAFQLSTNLKKKPPITSEQTVKFANYLLSRRSVQTSKGVVGLLAALSVLANNPFENPICIALADGGISVSSKQPLVSVKVCDILGRSLKTLPSVVANSATRVSDDVVVISKKAFQPLASDKTLYTMNLMEIKPERGVYKISVSAGSVSNIVTVKVLSEVVVDYLEIGTADADQTTQPKLSRVEYPKKLSSKIEADSQQKLVIRFLLKDSTSQKPIRVHQAFVRLYSVSNSGNSQGQEIIFVAEPDTGNVYKFDMDVGSTAGEFGHISGDYNIELIVGDAVLINSFQWNVAQITLKLPESQSAVQTSDEKSNLYKPKPEIKHMFREPEVRPSRVVSNLFTGLCLAPVLLLLILWAKLGVNISNFPLSLSAVIFHLGLGGIFALFGVFWLQLNMFVTLRYLLGIGVVTFLAGNKLLSQIASRKGR</sequence>
<feature type="signal peptide" evidence="12">
    <location>
        <begin position="1"/>
        <end position="22"/>
    </location>
</feature>
<gene>
    <name evidence="18" type="primary">LOC107219385</name>
</gene>
<comment type="subcellular location">
    <subcellularLocation>
        <location evidence="2 12">Endoplasmic reticulum membrane</location>
        <topology evidence="2 12">Multi-pass membrane protein</topology>
    </subcellularLocation>
</comment>
<dbReference type="Pfam" id="PF23860">
    <property type="entry name" value="Ribophorin_II_3rd"/>
    <property type="match status" value="1"/>
</dbReference>
<feature type="transmembrane region" description="Helical" evidence="12">
    <location>
        <begin position="619"/>
        <end position="637"/>
    </location>
</feature>
<feature type="domain" description="Ribophorin II third" evidence="14">
    <location>
        <begin position="387"/>
        <end position="517"/>
    </location>
</feature>
<dbReference type="InterPro" id="IPR056790">
    <property type="entry name" value="Ribophorin_II_C"/>
</dbReference>
<evidence type="ECO:0000256" key="3">
    <source>
        <dbReference type="ARBA" id="ARBA00004922"/>
    </source>
</evidence>
<feature type="transmembrane region" description="Helical" evidence="12">
    <location>
        <begin position="588"/>
        <end position="613"/>
    </location>
</feature>
<dbReference type="RefSeq" id="XP_015513069.2">
    <property type="nucleotide sequence ID" value="XM_015657583.2"/>
</dbReference>
<evidence type="ECO:0000256" key="5">
    <source>
        <dbReference type="ARBA" id="ARBA00017612"/>
    </source>
</evidence>
<organism evidence="18">
    <name type="scientific">Neodiprion lecontei</name>
    <name type="common">Redheaded pine sawfly</name>
    <dbReference type="NCBI Taxonomy" id="441921"/>
    <lineage>
        <taxon>Eukaryota</taxon>
        <taxon>Metazoa</taxon>
        <taxon>Ecdysozoa</taxon>
        <taxon>Arthropoda</taxon>
        <taxon>Hexapoda</taxon>
        <taxon>Insecta</taxon>
        <taxon>Pterygota</taxon>
        <taxon>Neoptera</taxon>
        <taxon>Endopterygota</taxon>
        <taxon>Hymenoptera</taxon>
        <taxon>Tenthredinoidea</taxon>
        <taxon>Diprionidae</taxon>
        <taxon>Diprioninae</taxon>
        <taxon>Neodiprion</taxon>
    </lineage>
</organism>
<keyword evidence="9 12" id="KW-1133">Transmembrane helix</keyword>
<dbReference type="Pfam" id="PF05817">
    <property type="entry name" value="Ribophorin_II"/>
    <property type="match status" value="1"/>
</dbReference>
<feature type="domain" description="Ribophorin II C-terminal" evidence="16">
    <location>
        <begin position="546"/>
        <end position="644"/>
    </location>
</feature>
<dbReference type="InParanoid" id="A0A6J0BDV1"/>
<comment type="function">
    <text evidence="1 12">Subunit of the oligosaccharyl transferase (OST) complex that catalyzes the initial transfer of a defined glycan (Glc(3)Man(9)GlcNAc(2) in eukaryotes) from the lipid carrier dolichol-pyrophosphate to an asparagine residue within an Asn-X-Ser/Thr consensus motif in nascent polypeptide chains, the first step in protein N-glycosylation. N-glycosylation occurs cotranslationally and the complex associates with the Sec61 complex at the channel-forming translocon complex that mediates protein translocation across the endoplasmic reticulum (ER). All subunits are required for a maximal enzyme activity.</text>
</comment>
<dbReference type="FunCoup" id="A0A6J0BDV1">
    <property type="interactions" value="2143"/>
</dbReference>
<feature type="transmembrane region" description="Helical" evidence="12">
    <location>
        <begin position="556"/>
        <end position="576"/>
    </location>
</feature>
<accession>A0A6J0BDV1</accession>
<dbReference type="PANTHER" id="PTHR12640">
    <property type="entry name" value="RIBOPHORIN II"/>
    <property type="match status" value="1"/>
</dbReference>
<keyword evidence="8 12" id="KW-0256">Endoplasmic reticulum</keyword>
<comment type="similarity">
    <text evidence="4 12">Belongs to the SWP1 family.</text>
</comment>
<comment type="pathway">
    <text evidence="3 12">Protein modification; protein glycosylation.</text>
</comment>
<evidence type="ECO:0000259" key="15">
    <source>
        <dbReference type="Pfam" id="PF23861"/>
    </source>
</evidence>
<dbReference type="Proteomes" id="UP000829291">
    <property type="component" value="Chromosome 5"/>
</dbReference>
<dbReference type="Pfam" id="PF23861">
    <property type="entry name" value="Ribophorin_II_2nd"/>
    <property type="match status" value="1"/>
</dbReference>
<evidence type="ECO:0000259" key="14">
    <source>
        <dbReference type="Pfam" id="PF23860"/>
    </source>
</evidence>
<dbReference type="Pfam" id="PF25147">
    <property type="entry name" value="Ribophorin_II_C"/>
    <property type="match status" value="1"/>
</dbReference>
<keyword evidence="7 12" id="KW-0732">Signal</keyword>